<organism evidence="3">
    <name type="scientific">bioreactor metagenome</name>
    <dbReference type="NCBI Taxonomy" id="1076179"/>
    <lineage>
        <taxon>unclassified sequences</taxon>
        <taxon>metagenomes</taxon>
        <taxon>ecological metagenomes</taxon>
    </lineage>
</organism>
<proteinExistence type="predicted"/>
<dbReference type="PANTHER" id="PTHR45138:SF9">
    <property type="entry name" value="DIGUANYLATE CYCLASE DGCM-RELATED"/>
    <property type="match status" value="1"/>
</dbReference>
<reference evidence="3" key="1">
    <citation type="submission" date="2019-08" db="EMBL/GenBank/DDBJ databases">
        <authorList>
            <person name="Kucharzyk K."/>
            <person name="Murdoch R.W."/>
            <person name="Higgins S."/>
            <person name="Loffler F."/>
        </authorList>
    </citation>
    <scope>NUCLEOTIDE SEQUENCE</scope>
</reference>
<protein>
    <recommendedName>
        <fullName evidence="2">GGDEF domain-containing protein</fullName>
    </recommendedName>
</protein>
<evidence type="ECO:0000313" key="3">
    <source>
        <dbReference type="EMBL" id="MPL75019.1"/>
    </source>
</evidence>
<accession>A0A644U7W2</accession>
<dbReference type="PANTHER" id="PTHR45138">
    <property type="entry name" value="REGULATORY COMPONENTS OF SENSORY TRANSDUCTION SYSTEM"/>
    <property type="match status" value="1"/>
</dbReference>
<keyword evidence="1" id="KW-0812">Transmembrane</keyword>
<dbReference type="Pfam" id="PF04392">
    <property type="entry name" value="ABC_sub_bind"/>
    <property type="match status" value="2"/>
</dbReference>
<dbReference type="GO" id="GO:0005886">
    <property type="term" value="C:plasma membrane"/>
    <property type="evidence" value="ECO:0007669"/>
    <property type="project" value="TreeGrafter"/>
</dbReference>
<dbReference type="PROSITE" id="PS50887">
    <property type="entry name" value="GGDEF"/>
    <property type="match status" value="1"/>
</dbReference>
<dbReference type="GO" id="GO:0043709">
    <property type="term" value="P:cell adhesion involved in single-species biofilm formation"/>
    <property type="evidence" value="ECO:0007669"/>
    <property type="project" value="TreeGrafter"/>
</dbReference>
<evidence type="ECO:0000259" key="2">
    <source>
        <dbReference type="PROSITE" id="PS50887"/>
    </source>
</evidence>
<dbReference type="CDD" id="cd01949">
    <property type="entry name" value="GGDEF"/>
    <property type="match status" value="1"/>
</dbReference>
<dbReference type="NCBIfam" id="TIGR00254">
    <property type="entry name" value="GGDEF"/>
    <property type="match status" value="1"/>
</dbReference>
<dbReference type="InterPro" id="IPR000160">
    <property type="entry name" value="GGDEF_dom"/>
</dbReference>
<dbReference type="SUPFAM" id="SSF55073">
    <property type="entry name" value="Nucleotide cyclase"/>
    <property type="match status" value="1"/>
</dbReference>
<dbReference type="Gene3D" id="3.40.50.2300">
    <property type="match status" value="4"/>
</dbReference>
<keyword evidence="1" id="KW-0472">Membrane</keyword>
<dbReference type="GO" id="GO:0052621">
    <property type="term" value="F:diguanylate cyclase activity"/>
    <property type="evidence" value="ECO:0007669"/>
    <property type="project" value="TreeGrafter"/>
</dbReference>
<dbReference type="InterPro" id="IPR007487">
    <property type="entry name" value="ABC_transpt-TYRBP-like"/>
</dbReference>
<dbReference type="InterPro" id="IPR050469">
    <property type="entry name" value="Diguanylate_Cyclase"/>
</dbReference>
<dbReference type="SMART" id="SM00267">
    <property type="entry name" value="GGDEF"/>
    <property type="match status" value="1"/>
</dbReference>
<dbReference type="InterPro" id="IPR043128">
    <property type="entry name" value="Rev_trsase/Diguanyl_cyclase"/>
</dbReference>
<gene>
    <name evidence="3" type="ORF">SDC9_20838</name>
</gene>
<evidence type="ECO:0000256" key="1">
    <source>
        <dbReference type="SAM" id="Phobius"/>
    </source>
</evidence>
<dbReference type="Gene3D" id="3.30.70.270">
    <property type="match status" value="1"/>
</dbReference>
<comment type="caution">
    <text evidence="3">The sequence shown here is derived from an EMBL/GenBank/DDBJ whole genome shotgun (WGS) entry which is preliminary data.</text>
</comment>
<dbReference type="AlphaFoldDB" id="A0A644U7W2"/>
<keyword evidence="1" id="KW-1133">Transmembrane helix</keyword>
<dbReference type="EMBL" id="VSSQ01000085">
    <property type="protein sequence ID" value="MPL75019.1"/>
    <property type="molecule type" value="Genomic_DNA"/>
</dbReference>
<dbReference type="Pfam" id="PF00990">
    <property type="entry name" value="GGDEF"/>
    <property type="match status" value="1"/>
</dbReference>
<name>A0A644U7W2_9ZZZZ</name>
<dbReference type="GO" id="GO:1902201">
    <property type="term" value="P:negative regulation of bacterial-type flagellum-dependent cell motility"/>
    <property type="evidence" value="ECO:0007669"/>
    <property type="project" value="TreeGrafter"/>
</dbReference>
<dbReference type="InterPro" id="IPR029787">
    <property type="entry name" value="Nucleotide_cyclase"/>
</dbReference>
<sequence>MNLISIRRYICLLLLTMILMSSAMPSSFAQSSPKKSILVLNSYHKDYKWSDNIVEGITASFAPNARNIDLQVEYMDTHRISDNNYIYQLFETYKYKFNGKKFDAIIASDDPAFDFLLKYHDQLFPNTPIVFCGVNYFTESMLVDQNLITGVVEGQDIKSTLDIALKLHPNTKNIYVINDNTMTGNSIGKTLQEAIPLFKDRVNFISLEEYDMEQIKEKVAHLPSDSLVLFLIFFQDVSGHKFSYADSISQISASSTVPIYGVWDFSLGDGIVGGMLSSGYYQGELAANLAQRILRGEKPSDIPIIKESPNHYMFDSIQMKRFNIKPSDLPQESIIINDTYSGKKQVLVLNSYHSGMTWTDNVIAGIKSILNANTNTDVYYEFMDTKQNSGPEYIPKLYEIYKYKFKNKHFDAVITSDDDAYNFLLKYGREILPNIPIVFCGVNYFQESSLADNHLITGIIEVLDVQKTIEVALKLQPIVRNVVVINDRSVTGQENKKLLTDVIPRFPAINFTFYEDMNISEIQDRVAKLPNDTIILLLSFNKDKSNNIFSYEESIRIIAEKSAVPIYSVWDFYMKRGIVGGMLSSGYYQGETAASILLRILDGEKPQDIPVVKQSPNKYMFDYQYLIKYNIDQSLLPVDSIIMNRPDSNNEKYFILGLVVLLILLSTISLVQRKRAKDQMKVLKTPDYLTGLLNRGTGLTFLQQKIDDAAKNNNKLTIIFVDVNHLKMVNDTYGHQEGDKLIQAASRLLLKGIRRSDGVCRFGGDEFLFILPDCNLTKAMEIWTKIEGFIDVYNTEQHHKYLLSLSQGFAEYDPENPISVDALIKKADTEMYIAKRLYKVRLDSDNST</sequence>
<feature type="transmembrane region" description="Helical" evidence="1">
    <location>
        <begin position="653"/>
        <end position="671"/>
    </location>
</feature>
<feature type="domain" description="GGDEF" evidence="2">
    <location>
        <begin position="714"/>
        <end position="848"/>
    </location>
</feature>